<keyword evidence="3" id="KW-1185">Reference proteome</keyword>
<feature type="compositionally biased region" description="Acidic residues" evidence="1">
    <location>
        <begin position="188"/>
        <end position="214"/>
    </location>
</feature>
<organism evidence="2 3">
    <name type="scientific">Entotheonella factor</name>
    <dbReference type="NCBI Taxonomy" id="1429438"/>
    <lineage>
        <taxon>Bacteria</taxon>
        <taxon>Pseudomonadati</taxon>
        <taxon>Nitrospinota/Tectimicrobiota group</taxon>
        <taxon>Candidatus Tectimicrobiota</taxon>
        <taxon>Candidatus Entotheonellia</taxon>
        <taxon>Candidatus Entotheonellales</taxon>
        <taxon>Candidatus Entotheonellaceae</taxon>
        <taxon>Candidatus Entotheonella</taxon>
    </lineage>
</organism>
<reference evidence="2 3" key="1">
    <citation type="journal article" date="2014" name="Nature">
        <title>An environmental bacterial taxon with a large and distinct metabolic repertoire.</title>
        <authorList>
            <person name="Wilson M.C."/>
            <person name="Mori T."/>
            <person name="Ruckert C."/>
            <person name="Uria A.R."/>
            <person name="Helf M.J."/>
            <person name="Takada K."/>
            <person name="Gernert C."/>
            <person name="Steffens U.A."/>
            <person name="Heycke N."/>
            <person name="Schmitt S."/>
            <person name="Rinke C."/>
            <person name="Helfrich E.J."/>
            <person name="Brachmann A.O."/>
            <person name="Gurgui C."/>
            <person name="Wakimoto T."/>
            <person name="Kracht M."/>
            <person name="Crusemann M."/>
            <person name="Hentschel U."/>
            <person name="Abe I."/>
            <person name="Matsunaga S."/>
            <person name="Kalinowski J."/>
            <person name="Takeyama H."/>
            <person name="Piel J."/>
        </authorList>
    </citation>
    <scope>NUCLEOTIDE SEQUENCE [LARGE SCALE GENOMIC DNA]</scope>
    <source>
        <strain evidence="3">TSY1</strain>
    </source>
</reference>
<comment type="caution">
    <text evidence="2">The sequence shown here is derived from an EMBL/GenBank/DDBJ whole genome shotgun (WGS) entry which is preliminary data.</text>
</comment>
<protein>
    <recommendedName>
        <fullName evidence="4">SWIM-type domain-containing protein</fullName>
    </recommendedName>
</protein>
<sequence length="258" mass="28469">MSTANGSHASSNGAATSEAQAWHEAVDAVVARARKYYGKSLDNRITQARHYLLSDDMEVDGQFAYIASESYPGTQYTVSNDGCDCQDAEHTAPQGLCAHRLAWDIYRSACKQGQPPRREAPEPIPNPYTDPAPPMVEPIYEAPMSITMRGTLAGIPDTLVTIRGRNMKEIAARAAAVKAGAECLAGMFDDDAPASEPPEEPPEPAGSTDEEEGDPYCYKHDTPYVRHEKDGQIWWSHRVDKPKRGEKEWCRYRPAEQA</sequence>
<evidence type="ECO:0000256" key="1">
    <source>
        <dbReference type="SAM" id="MobiDB-lite"/>
    </source>
</evidence>
<feature type="region of interest" description="Disordered" evidence="1">
    <location>
        <begin position="188"/>
        <end position="223"/>
    </location>
</feature>
<dbReference type="Proteomes" id="UP000019141">
    <property type="component" value="Unassembled WGS sequence"/>
</dbReference>
<accession>W4L7H0</accession>
<dbReference type="HOGENOM" id="CLU_1076397_0_0_7"/>
<evidence type="ECO:0000313" key="3">
    <source>
        <dbReference type="Proteomes" id="UP000019141"/>
    </source>
</evidence>
<name>W4L7H0_ENTF1</name>
<feature type="region of interest" description="Disordered" evidence="1">
    <location>
        <begin position="112"/>
        <end position="132"/>
    </location>
</feature>
<dbReference type="AlphaFoldDB" id="W4L7H0"/>
<feature type="compositionally biased region" description="Pro residues" evidence="1">
    <location>
        <begin position="122"/>
        <end position="132"/>
    </location>
</feature>
<proteinExistence type="predicted"/>
<evidence type="ECO:0000313" key="2">
    <source>
        <dbReference type="EMBL" id="ETW93844.1"/>
    </source>
</evidence>
<gene>
    <name evidence="2" type="ORF">ETSY1_37485</name>
</gene>
<evidence type="ECO:0008006" key="4">
    <source>
        <dbReference type="Google" id="ProtNLM"/>
    </source>
</evidence>
<dbReference type="EMBL" id="AZHW01001166">
    <property type="protein sequence ID" value="ETW93844.1"/>
    <property type="molecule type" value="Genomic_DNA"/>
</dbReference>